<dbReference type="Gene3D" id="2.40.37.10">
    <property type="entry name" value="Lyase, Ornithine Decarboxylase, Chain A, domain 1"/>
    <property type="match status" value="1"/>
</dbReference>
<evidence type="ECO:0000256" key="2">
    <source>
        <dbReference type="ARBA" id="ARBA00022793"/>
    </source>
</evidence>
<comment type="similarity">
    <text evidence="7">Belongs to the Orn/Lys/Arg decarboxylase class-II family.</text>
</comment>
<dbReference type="PROSITE" id="PS00879">
    <property type="entry name" value="ODR_DC_2_2"/>
    <property type="match status" value="1"/>
</dbReference>
<feature type="domain" description="Orn/DAP/Arg decarboxylase 2 C-terminal" evidence="8">
    <location>
        <begin position="292"/>
        <end position="386"/>
    </location>
</feature>
<dbReference type="InterPro" id="IPR022657">
    <property type="entry name" value="De-COase2_CS"/>
</dbReference>
<reference evidence="10 11" key="1">
    <citation type="submission" date="2015-10" db="EMBL/GenBank/DDBJ databases">
        <title>Draft genome sequence of Streptomyces bungoensis DSM 41781, type strain for the species Streptomyces bungoensis.</title>
        <authorList>
            <person name="Ruckert C."/>
            <person name="Winkler A."/>
            <person name="Kalinowski J."/>
            <person name="Kampfer P."/>
            <person name="Glaeser S."/>
        </authorList>
    </citation>
    <scope>NUCLEOTIDE SEQUENCE [LARGE SCALE GENOMIC DNA]</scope>
    <source>
        <strain evidence="10 11">DSM 41781</strain>
    </source>
</reference>
<keyword evidence="5" id="KW-0456">Lyase</keyword>
<name>A0A101T367_9ACTN</name>
<dbReference type="InterPro" id="IPR022643">
    <property type="entry name" value="De-COase2_C"/>
</dbReference>
<dbReference type="Pfam" id="PF02784">
    <property type="entry name" value="Orn_Arg_deC_N"/>
    <property type="match status" value="1"/>
</dbReference>
<dbReference type="SUPFAM" id="SSF50621">
    <property type="entry name" value="Alanine racemase C-terminal domain-like"/>
    <property type="match status" value="1"/>
</dbReference>
<dbReference type="RefSeq" id="WP_061921395.1">
    <property type="nucleotide sequence ID" value="NZ_JBEYBH010000015.1"/>
</dbReference>
<comment type="caution">
    <text evidence="10">The sequence shown here is derived from an EMBL/GenBank/DDBJ whole genome shotgun (WGS) entry which is preliminary data.</text>
</comment>
<accession>A0A101T367</accession>
<evidence type="ECO:0000313" key="10">
    <source>
        <dbReference type="EMBL" id="KUN84963.1"/>
    </source>
</evidence>
<dbReference type="EMBL" id="LMWX01000021">
    <property type="protein sequence ID" value="KUN84963.1"/>
    <property type="molecule type" value="Genomic_DNA"/>
</dbReference>
<dbReference type="Proteomes" id="UP000053024">
    <property type="component" value="Unassembled WGS sequence"/>
</dbReference>
<dbReference type="InterPro" id="IPR009006">
    <property type="entry name" value="Ala_racemase/Decarboxylase_C"/>
</dbReference>
<feature type="modified residue" description="N6-(pyridoxal phosphate)lysine" evidence="6">
    <location>
        <position position="64"/>
    </location>
</feature>
<dbReference type="GO" id="GO:0008836">
    <property type="term" value="F:diaminopimelate decarboxylase activity"/>
    <property type="evidence" value="ECO:0007669"/>
    <property type="project" value="InterPro"/>
</dbReference>
<dbReference type="InterPro" id="IPR022653">
    <property type="entry name" value="De-COase2_pyr-phos_BS"/>
</dbReference>
<evidence type="ECO:0000256" key="5">
    <source>
        <dbReference type="ARBA" id="ARBA00023239"/>
    </source>
</evidence>
<dbReference type="STRING" id="285568.AQJ66_15635"/>
<dbReference type="GO" id="GO:0009089">
    <property type="term" value="P:lysine biosynthetic process via diaminopimelate"/>
    <property type="evidence" value="ECO:0007669"/>
    <property type="project" value="InterPro"/>
</dbReference>
<keyword evidence="3 6" id="KW-0663">Pyridoxal phosphate</keyword>
<dbReference type="OrthoDB" id="9802241at2"/>
<dbReference type="FunFam" id="3.20.20.10:FF:000008">
    <property type="entry name" value="Ornithine decarboxylase"/>
    <property type="match status" value="1"/>
</dbReference>
<keyword evidence="11" id="KW-1185">Reference proteome</keyword>
<dbReference type="SUPFAM" id="SSF51419">
    <property type="entry name" value="PLP-binding barrel"/>
    <property type="match status" value="1"/>
</dbReference>
<evidence type="ECO:0000256" key="1">
    <source>
        <dbReference type="ARBA" id="ARBA00001933"/>
    </source>
</evidence>
<keyword evidence="4" id="KW-0457">Lysine biosynthesis</keyword>
<keyword evidence="4" id="KW-0028">Amino-acid biosynthesis</keyword>
<evidence type="ECO:0000313" key="11">
    <source>
        <dbReference type="Proteomes" id="UP000053024"/>
    </source>
</evidence>
<protein>
    <submittedName>
        <fullName evidence="10">Diaminopimelate decarboxylase</fullName>
    </submittedName>
</protein>
<evidence type="ECO:0000259" key="9">
    <source>
        <dbReference type="Pfam" id="PF02784"/>
    </source>
</evidence>
<dbReference type="PROSITE" id="PS00878">
    <property type="entry name" value="ODR_DC_2_1"/>
    <property type="match status" value="1"/>
</dbReference>
<dbReference type="PANTHER" id="PTHR43727:SF3">
    <property type="entry name" value="GROUP IV DECARBOXYLASE"/>
    <property type="match status" value="1"/>
</dbReference>
<sequence>MTAPTPAAARRERILQEAVRHRLLDPEESLLAAFVDLDGVAATVADLRDAFAGAPGALHAFAAKANCLVPVLRELNALGMGCEVATGGELARALAAGFPPERIVFDSPAKTRAELERALALGVAVNADSFQELDRIARILADRPSRSRIGVRINPQIGGGSIAAMSTATSTSKFGVPLADPGNRERLVRAFGDHPWLTRVHAHTGSQGCPLDLIAAGVAEAVAFADEVNAVYGRGRVDGIDIGGGLPVNFADDTVTPGFGTYVRSLKAHAPALFGPGGYRIVTEFGRSVLAKNGFMAAYVEYTKTSGGRPIALTHAGVQVATRTVFAPDAWPLRIEAYDASGTAKRGRPVRQDVAGPACFAGDLLARDHALPLLEPGDLVAVPDTGAYYFSTPFHYNSLPEPAVYGVRVRAGGRVEFTLVRPAQDPWHVPDHPGAPVVAAEPVAVPAAG</sequence>
<keyword evidence="2" id="KW-0210">Decarboxylase</keyword>
<evidence type="ECO:0000256" key="7">
    <source>
        <dbReference type="RuleBase" id="RU003737"/>
    </source>
</evidence>
<dbReference type="PANTHER" id="PTHR43727">
    <property type="entry name" value="DIAMINOPIMELATE DECARBOXYLASE"/>
    <property type="match status" value="1"/>
</dbReference>
<dbReference type="InterPro" id="IPR000183">
    <property type="entry name" value="Orn/DAP/Arg_de-COase"/>
</dbReference>
<evidence type="ECO:0000256" key="4">
    <source>
        <dbReference type="ARBA" id="ARBA00023154"/>
    </source>
</evidence>
<organism evidence="10 11">
    <name type="scientific">Streptomyces bungoensis</name>
    <dbReference type="NCBI Taxonomy" id="285568"/>
    <lineage>
        <taxon>Bacteria</taxon>
        <taxon>Bacillati</taxon>
        <taxon>Actinomycetota</taxon>
        <taxon>Actinomycetes</taxon>
        <taxon>Kitasatosporales</taxon>
        <taxon>Streptomycetaceae</taxon>
        <taxon>Streptomyces</taxon>
    </lineage>
</organism>
<evidence type="ECO:0000256" key="3">
    <source>
        <dbReference type="ARBA" id="ARBA00022898"/>
    </source>
</evidence>
<feature type="active site" description="Proton donor" evidence="6">
    <location>
        <position position="359"/>
    </location>
</feature>
<evidence type="ECO:0000256" key="6">
    <source>
        <dbReference type="PIRSR" id="PIRSR600183-50"/>
    </source>
</evidence>
<dbReference type="PRINTS" id="PR01181">
    <property type="entry name" value="DAPDCRBXLASE"/>
</dbReference>
<feature type="domain" description="Orn/DAP/Arg decarboxylase 2 N-terminal" evidence="9">
    <location>
        <begin position="48"/>
        <end position="290"/>
    </location>
</feature>
<dbReference type="Gene3D" id="3.20.20.10">
    <property type="entry name" value="Alanine racemase"/>
    <property type="match status" value="1"/>
</dbReference>
<dbReference type="PRINTS" id="PR01179">
    <property type="entry name" value="ODADCRBXLASE"/>
</dbReference>
<dbReference type="InterPro" id="IPR002986">
    <property type="entry name" value="DAP_deCOOHase_LysA"/>
</dbReference>
<evidence type="ECO:0000259" key="8">
    <source>
        <dbReference type="Pfam" id="PF00278"/>
    </source>
</evidence>
<dbReference type="AlphaFoldDB" id="A0A101T367"/>
<dbReference type="InterPro" id="IPR029066">
    <property type="entry name" value="PLP-binding_barrel"/>
</dbReference>
<dbReference type="Pfam" id="PF00278">
    <property type="entry name" value="Orn_DAP_Arg_deC"/>
    <property type="match status" value="1"/>
</dbReference>
<dbReference type="InterPro" id="IPR022644">
    <property type="entry name" value="De-COase2_N"/>
</dbReference>
<proteinExistence type="inferred from homology"/>
<gene>
    <name evidence="10" type="ORF">AQJ66_15635</name>
</gene>
<comment type="cofactor">
    <cofactor evidence="1 6">
        <name>pyridoxal 5'-phosphate</name>
        <dbReference type="ChEBI" id="CHEBI:597326"/>
    </cofactor>
</comment>